<proteinExistence type="inferred from homology"/>
<dbReference type="SUPFAM" id="SSF54637">
    <property type="entry name" value="Thioesterase/thiol ester dehydrase-isomerase"/>
    <property type="match status" value="1"/>
</dbReference>
<dbReference type="EMBL" id="FNRL01000044">
    <property type="protein sequence ID" value="SEB10136.1"/>
    <property type="molecule type" value="Genomic_DNA"/>
</dbReference>
<organism evidence="4 5">
    <name type="scientific">Chitinophaga terrae</name>
    <name type="common">ex Kim and Jung 2007</name>
    <dbReference type="NCBI Taxonomy" id="408074"/>
    <lineage>
        <taxon>Bacteria</taxon>
        <taxon>Pseudomonadati</taxon>
        <taxon>Bacteroidota</taxon>
        <taxon>Chitinophagia</taxon>
        <taxon>Chitinophagales</taxon>
        <taxon>Chitinophagaceae</taxon>
        <taxon>Chitinophaga</taxon>
    </lineage>
</organism>
<dbReference type="CDD" id="cd03443">
    <property type="entry name" value="PaaI_thioesterase"/>
    <property type="match status" value="1"/>
</dbReference>
<gene>
    <name evidence="4" type="ORF">SAMN05660909_05449</name>
</gene>
<dbReference type="InterPro" id="IPR039298">
    <property type="entry name" value="ACOT13"/>
</dbReference>
<dbReference type="STRING" id="408074.SAMN05660909_05449"/>
<comment type="similarity">
    <text evidence="1">Belongs to the thioesterase PaaI family.</text>
</comment>
<dbReference type="RefSeq" id="WP_211117992.1">
    <property type="nucleotide sequence ID" value="NZ_BKAT01000067.1"/>
</dbReference>
<feature type="domain" description="Thioesterase" evidence="3">
    <location>
        <begin position="56"/>
        <end position="130"/>
    </location>
</feature>
<dbReference type="Proteomes" id="UP000199656">
    <property type="component" value="Unassembled WGS sequence"/>
</dbReference>
<dbReference type="NCBIfam" id="TIGR00369">
    <property type="entry name" value="unchar_dom_1"/>
    <property type="match status" value="1"/>
</dbReference>
<dbReference type="InterPro" id="IPR006683">
    <property type="entry name" value="Thioestr_dom"/>
</dbReference>
<dbReference type="AlphaFoldDB" id="A0A1H4GKK9"/>
<keyword evidence="2" id="KW-0378">Hydrolase</keyword>
<dbReference type="Gene3D" id="3.10.129.10">
    <property type="entry name" value="Hotdog Thioesterase"/>
    <property type="match status" value="1"/>
</dbReference>
<evidence type="ECO:0000259" key="3">
    <source>
        <dbReference type="Pfam" id="PF03061"/>
    </source>
</evidence>
<keyword evidence="5" id="KW-1185">Reference proteome</keyword>
<evidence type="ECO:0000313" key="5">
    <source>
        <dbReference type="Proteomes" id="UP000199656"/>
    </source>
</evidence>
<dbReference type="InterPro" id="IPR003736">
    <property type="entry name" value="PAAI_dom"/>
</dbReference>
<dbReference type="Pfam" id="PF03061">
    <property type="entry name" value="4HBT"/>
    <property type="match status" value="1"/>
</dbReference>
<sequence>MHYTDQLAVLKQYINQEFSASPSPFMRWLSPVILAADTGKLTFSYVVRDEMLNPSGVLHGGVTAAIMDDIIGATMFTLNEQHYYTTINNVIDYFAVAKKGETIIADTSIVRKGKQMANVQCEIWNEDRTKLLAKGSSNLLQINVKKPD</sequence>
<accession>A0A1H4GKK9</accession>
<name>A0A1H4GKK9_9BACT</name>
<protein>
    <submittedName>
        <fullName evidence="4">Uncharacterized domain 1-containing protein</fullName>
    </submittedName>
</protein>
<reference evidence="5" key="1">
    <citation type="submission" date="2016-10" db="EMBL/GenBank/DDBJ databases">
        <authorList>
            <person name="Varghese N."/>
            <person name="Submissions S."/>
        </authorList>
    </citation>
    <scope>NUCLEOTIDE SEQUENCE [LARGE SCALE GENOMIC DNA]</scope>
    <source>
        <strain evidence="5">DSM 23920</strain>
    </source>
</reference>
<evidence type="ECO:0000256" key="1">
    <source>
        <dbReference type="ARBA" id="ARBA00008324"/>
    </source>
</evidence>
<evidence type="ECO:0000313" key="4">
    <source>
        <dbReference type="EMBL" id="SEB10136.1"/>
    </source>
</evidence>
<dbReference type="PANTHER" id="PTHR21660:SF1">
    <property type="entry name" value="ACYL-COENZYME A THIOESTERASE 13"/>
    <property type="match status" value="1"/>
</dbReference>
<dbReference type="InterPro" id="IPR029069">
    <property type="entry name" value="HotDog_dom_sf"/>
</dbReference>
<evidence type="ECO:0000256" key="2">
    <source>
        <dbReference type="ARBA" id="ARBA00022801"/>
    </source>
</evidence>
<dbReference type="PANTHER" id="PTHR21660">
    <property type="entry name" value="THIOESTERASE SUPERFAMILY MEMBER-RELATED"/>
    <property type="match status" value="1"/>
</dbReference>
<dbReference type="GO" id="GO:0047617">
    <property type="term" value="F:fatty acyl-CoA hydrolase activity"/>
    <property type="evidence" value="ECO:0007669"/>
    <property type="project" value="InterPro"/>
</dbReference>